<accession>L1J706</accession>
<dbReference type="PaxDb" id="55529-EKX44132"/>
<organism evidence="1">
    <name type="scientific">Guillardia theta (strain CCMP2712)</name>
    <name type="common">Cryptophyte</name>
    <dbReference type="NCBI Taxonomy" id="905079"/>
    <lineage>
        <taxon>Eukaryota</taxon>
        <taxon>Cryptophyceae</taxon>
        <taxon>Pyrenomonadales</taxon>
        <taxon>Geminigeraceae</taxon>
        <taxon>Guillardia</taxon>
    </lineage>
</organism>
<proteinExistence type="predicted"/>
<gene>
    <name evidence="1" type="ORF">GUITHDRAFT_109915</name>
</gene>
<evidence type="ECO:0008006" key="4">
    <source>
        <dbReference type="Google" id="ProtNLM"/>
    </source>
</evidence>
<dbReference type="HOGENOM" id="CLU_961213_0_0_1"/>
<dbReference type="EMBL" id="JH993006">
    <property type="protein sequence ID" value="EKX44132.1"/>
    <property type="molecule type" value="Genomic_DNA"/>
</dbReference>
<dbReference type="KEGG" id="gtt:GUITHDRAFT_109915"/>
<dbReference type="GeneID" id="17300790"/>
<reference evidence="2" key="3">
    <citation type="submission" date="2015-06" db="UniProtKB">
        <authorList>
            <consortium name="EnsemblProtists"/>
        </authorList>
    </citation>
    <scope>IDENTIFICATION</scope>
</reference>
<sequence length="290" mass="31862">MLRSFLWTLGLREEREEEEEGHRKRMVNLNKLSEKLEIASNLVTAGKLDEGSAVCKELEESIRACLRDATSQSEKVMLERLKRTNMAMIDKLKKLDVQQRRRGREIREEPSCAVASGARQQYSNFSIPGREEGTDLQLEQQLATTNLELREREILVDERSVELSKVSQDEQGCLEPLKVCDGAEYVDDDLLEEVEKDVAAINECMRDIGELVLQQGETLGKDGVLSCQLEDAKERSNDAAHQFAKAGKSRANRRQFEGGATAAAVGGIVGIIGGPIGMAAGAATGALVGS</sequence>
<name>L1J706_GUITC</name>
<evidence type="ECO:0000313" key="2">
    <source>
        <dbReference type="EnsemblProtists" id="EKX44132"/>
    </source>
</evidence>
<dbReference type="RefSeq" id="XP_005831112.1">
    <property type="nucleotide sequence ID" value="XM_005831055.1"/>
</dbReference>
<reference evidence="3" key="2">
    <citation type="submission" date="2012-11" db="EMBL/GenBank/DDBJ databases">
        <authorList>
            <person name="Kuo A."/>
            <person name="Curtis B.A."/>
            <person name="Tanifuji G."/>
            <person name="Burki F."/>
            <person name="Gruber A."/>
            <person name="Irimia M."/>
            <person name="Maruyama S."/>
            <person name="Arias M.C."/>
            <person name="Ball S.G."/>
            <person name="Gile G.H."/>
            <person name="Hirakawa Y."/>
            <person name="Hopkins J.F."/>
            <person name="Rensing S.A."/>
            <person name="Schmutz J."/>
            <person name="Symeonidi A."/>
            <person name="Elias M."/>
            <person name="Eveleigh R.J."/>
            <person name="Herman E.K."/>
            <person name="Klute M.J."/>
            <person name="Nakayama T."/>
            <person name="Obornik M."/>
            <person name="Reyes-Prieto A."/>
            <person name="Armbrust E.V."/>
            <person name="Aves S.J."/>
            <person name="Beiko R.G."/>
            <person name="Coutinho P."/>
            <person name="Dacks J.B."/>
            <person name="Durnford D.G."/>
            <person name="Fast N.M."/>
            <person name="Green B.R."/>
            <person name="Grisdale C."/>
            <person name="Hempe F."/>
            <person name="Henrissat B."/>
            <person name="Hoppner M.P."/>
            <person name="Ishida K.-I."/>
            <person name="Kim E."/>
            <person name="Koreny L."/>
            <person name="Kroth P.G."/>
            <person name="Liu Y."/>
            <person name="Malik S.-B."/>
            <person name="Maier U.G."/>
            <person name="McRose D."/>
            <person name="Mock T."/>
            <person name="Neilson J.A."/>
            <person name="Onodera N.T."/>
            <person name="Poole A.M."/>
            <person name="Pritham E.J."/>
            <person name="Richards T.A."/>
            <person name="Rocap G."/>
            <person name="Roy S.W."/>
            <person name="Sarai C."/>
            <person name="Schaack S."/>
            <person name="Shirato S."/>
            <person name="Slamovits C.H."/>
            <person name="Spencer D.F."/>
            <person name="Suzuki S."/>
            <person name="Worden A.Z."/>
            <person name="Zauner S."/>
            <person name="Barry K."/>
            <person name="Bell C."/>
            <person name="Bharti A.K."/>
            <person name="Crow J.A."/>
            <person name="Grimwood J."/>
            <person name="Kramer R."/>
            <person name="Lindquist E."/>
            <person name="Lucas S."/>
            <person name="Salamov A."/>
            <person name="McFadden G.I."/>
            <person name="Lane C.E."/>
            <person name="Keeling P.J."/>
            <person name="Gray M.W."/>
            <person name="Grigoriev I.V."/>
            <person name="Archibald J.M."/>
        </authorList>
    </citation>
    <scope>NUCLEOTIDE SEQUENCE</scope>
    <source>
        <strain evidence="3">CCMP2712</strain>
    </source>
</reference>
<dbReference type="Proteomes" id="UP000011087">
    <property type="component" value="Unassembled WGS sequence"/>
</dbReference>
<evidence type="ECO:0000313" key="3">
    <source>
        <dbReference type="Proteomes" id="UP000011087"/>
    </source>
</evidence>
<dbReference type="AlphaFoldDB" id="L1J706"/>
<reference evidence="1 3" key="1">
    <citation type="journal article" date="2012" name="Nature">
        <title>Algal genomes reveal evolutionary mosaicism and the fate of nucleomorphs.</title>
        <authorList>
            <consortium name="DOE Joint Genome Institute"/>
            <person name="Curtis B.A."/>
            <person name="Tanifuji G."/>
            <person name="Burki F."/>
            <person name="Gruber A."/>
            <person name="Irimia M."/>
            <person name="Maruyama S."/>
            <person name="Arias M.C."/>
            <person name="Ball S.G."/>
            <person name="Gile G.H."/>
            <person name="Hirakawa Y."/>
            <person name="Hopkins J.F."/>
            <person name="Kuo A."/>
            <person name="Rensing S.A."/>
            <person name="Schmutz J."/>
            <person name="Symeonidi A."/>
            <person name="Elias M."/>
            <person name="Eveleigh R.J."/>
            <person name="Herman E.K."/>
            <person name="Klute M.J."/>
            <person name="Nakayama T."/>
            <person name="Obornik M."/>
            <person name="Reyes-Prieto A."/>
            <person name="Armbrust E.V."/>
            <person name="Aves S.J."/>
            <person name="Beiko R.G."/>
            <person name="Coutinho P."/>
            <person name="Dacks J.B."/>
            <person name="Durnford D.G."/>
            <person name="Fast N.M."/>
            <person name="Green B.R."/>
            <person name="Grisdale C.J."/>
            <person name="Hempel F."/>
            <person name="Henrissat B."/>
            <person name="Hoppner M.P."/>
            <person name="Ishida K."/>
            <person name="Kim E."/>
            <person name="Koreny L."/>
            <person name="Kroth P.G."/>
            <person name="Liu Y."/>
            <person name="Malik S.B."/>
            <person name="Maier U.G."/>
            <person name="McRose D."/>
            <person name="Mock T."/>
            <person name="Neilson J.A."/>
            <person name="Onodera N.T."/>
            <person name="Poole A.M."/>
            <person name="Pritham E.J."/>
            <person name="Richards T.A."/>
            <person name="Rocap G."/>
            <person name="Roy S.W."/>
            <person name="Sarai C."/>
            <person name="Schaack S."/>
            <person name="Shirato S."/>
            <person name="Slamovits C.H."/>
            <person name="Spencer D.F."/>
            <person name="Suzuki S."/>
            <person name="Worden A.Z."/>
            <person name="Zauner S."/>
            <person name="Barry K."/>
            <person name="Bell C."/>
            <person name="Bharti A.K."/>
            <person name="Crow J.A."/>
            <person name="Grimwood J."/>
            <person name="Kramer R."/>
            <person name="Lindquist E."/>
            <person name="Lucas S."/>
            <person name="Salamov A."/>
            <person name="McFadden G.I."/>
            <person name="Lane C.E."/>
            <person name="Keeling P.J."/>
            <person name="Gray M.W."/>
            <person name="Grigoriev I.V."/>
            <person name="Archibald J.M."/>
        </authorList>
    </citation>
    <scope>NUCLEOTIDE SEQUENCE</scope>
    <source>
        <strain evidence="1 3">CCMP2712</strain>
    </source>
</reference>
<keyword evidence="3" id="KW-1185">Reference proteome</keyword>
<evidence type="ECO:0000313" key="1">
    <source>
        <dbReference type="EMBL" id="EKX44132.1"/>
    </source>
</evidence>
<protein>
    <recommendedName>
        <fullName evidence="4">t-SNARE coiled-coil homology domain-containing protein</fullName>
    </recommendedName>
</protein>
<dbReference type="EnsemblProtists" id="EKX44132">
    <property type="protein sequence ID" value="EKX44132"/>
    <property type="gene ID" value="GUITHDRAFT_109915"/>
</dbReference>